<keyword evidence="5" id="KW-0812">Transmembrane</keyword>
<dbReference type="AlphaFoldDB" id="V6IU18"/>
<comment type="caution">
    <text evidence="7">The sequence shown here is derived from an EMBL/GenBank/DDBJ whole genome shotgun (WGS) entry which is preliminary data.</text>
</comment>
<dbReference type="RefSeq" id="WP_023511686.1">
    <property type="nucleotide sequence ID" value="NZ_AWTC01000025.1"/>
</dbReference>
<feature type="transmembrane region" description="Helical" evidence="5">
    <location>
        <begin position="12"/>
        <end position="31"/>
    </location>
</feature>
<dbReference type="EMBL" id="AWTC01000025">
    <property type="protein sequence ID" value="EST10377.1"/>
    <property type="molecule type" value="Genomic_DNA"/>
</dbReference>
<protein>
    <recommendedName>
        <fullName evidence="6">Histidine kinase/HSP90-like ATPase domain-containing protein</fullName>
    </recommendedName>
</protein>
<dbReference type="Pfam" id="PF02518">
    <property type="entry name" value="HATPase_c"/>
    <property type="match status" value="1"/>
</dbReference>
<dbReference type="Gene3D" id="3.30.565.10">
    <property type="entry name" value="Histidine kinase-like ATPase, C-terminal domain"/>
    <property type="match status" value="1"/>
</dbReference>
<accession>V6IU18</accession>
<keyword evidence="1" id="KW-0808">Transferase</keyword>
<evidence type="ECO:0000313" key="8">
    <source>
        <dbReference type="Proteomes" id="UP000018296"/>
    </source>
</evidence>
<dbReference type="eggNOG" id="COG4585">
    <property type="taxonomic scope" value="Bacteria"/>
</dbReference>
<feature type="transmembrane region" description="Helical" evidence="5">
    <location>
        <begin position="37"/>
        <end position="60"/>
    </location>
</feature>
<dbReference type="SUPFAM" id="SSF55874">
    <property type="entry name" value="ATPase domain of HSP90 chaperone/DNA topoisomerase II/histidine kinase"/>
    <property type="match status" value="1"/>
</dbReference>
<evidence type="ECO:0000256" key="1">
    <source>
        <dbReference type="ARBA" id="ARBA00022679"/>
    </source>
</evidence>
<dbReference type="PANTHER" id="PTHR24421:SF60">
    <property type="entry name" value="SENSOR HISTIDINE KINASE COMP"/>
    <property type="match status" value="1"/>
</dbReference>
<evidence type="ECO:0000256" key="2">
    <source>
        <dbReference type="ARBA" id="ARBA00022777"/>
    </source>
</evidence>
<dbReference type="GO" id="GO:0016301">
    <property type="term" value="F:kinase activity"/>
    <property type="evidence" value="ECO:0007669"/>
    <property type="project" value="UniProtKB-KW"/>
</dbReference>
<feature type="transmembrane region" description="Helical" evidence="5">
    <location>
        <begin position="101"/>
        <end position="122"/>
    </location>
</feature>
<feature type="transmembrane region" description="Helical" evidence="5">
    <location>
        <begin position="72"/>
        <end position="89"/>
    </location>
</feature>
<proteinExistence type="predicted"/>
<dbReference type="GO" id="GO:0000160">
    <property type="term" value="P:phosphorelay signal transduction system"/>
    <property type="evidence" value="ECO:0007669"/>
    <property type="project" value="UniProtKB-KW"/>
</dbReference>
<feature type="region of interest" description="Disordered" evidence="4">
    <location>
        <begin position="373"/>
        <end position="394"/>
    </location>
</feature>
<dbReference type="Proteomes" id="UP000018296">
    <property type="component" value="Unassembled WGS sequence"/>
</dbReference>
<dbReference type="SMART" id="SM00387">
    <property type="entry name" value="HATPase_c"/>
    <property type="match status" value="1"/>
</dbReference>
<dbReference type="STRING" id="1395513.P343_17490"/>
<evidence type="ECO:0000256" key="3">
    <source>
        <dbReference type="ARBA" id="ARBA00023012"/>
    </source>
</evidence>
<dbReference type="InterPro" id="IPR003594">
    <property type="entry name" value="HATPase_dom"/>
</dbReference>
<keyword evidence="8" id="KW-1185">Reference proteome</keyword>
<feature type="transmembrane region" description="Helical" evidence="5">
    <location>
        <begin position="292"/>
        <end position="309"/>
    </location>
</feature>
<dbReference type="InterPro" id="IPR050482">
    <property type="entry name" value="Sensor_HK_TwoCompSys"/>
</dbReference>
<keyword evidence="5" id="KW-0472">Membrane</keyword>
<name>V6IU18_9BACL</name>
<dbReference type="PANTHER" id="PTHR24421">
    <property type="entry name" value="NITRATE/NITRITE SENSOR PROTEIN NARX-RELATED"/>
    <property type="match status" value="1"/>
</dbReference>
<feature type="domain" description="Histidine kinase/HSP90-like ATPase" evidence="6">
    <location>
        <begin position="594"/>
        <end position="689"/>
    </location>
</feature>
<evidence type="ECO:0000256" key="4">
    <source>
        <dbReference type="SAM" id="MobiDB-lite"/>
    </source>
</evidence>
<feature type="transmembrane region" description="Helical" evidence="5">
    <location>
        <begin position="194"/>
        <end position="217"/>
    </location>
</feature>
<keyword evidence="3" id="KW-0902">Two-component regulatory system</keyword>
<organism evidence="7 8">
    <name type="scientific">Sporolactobacillus laevolacticus DSM 442</name>
    <dbReference type="NCBI Taxonomy" id="1395513"/>
    <lineage>
        <taxon>Bacteria</taxon>
        <taxon>Bacillati</taxon>
        <taxon>Bacillota</taxon>
        <taxon>Bacilli</taxon>
        <taxon>Bacillales</taxon>
        <taxon>Sporolactobacillaceae</taxon>
        <taxon>Sporolactobacillus</taxon>
    </lineage>
</organism>
<feature type="transmembrane region" description="Helical" evidence="5">
    <location>
        <begin position="223"/>
        <end position="244"/>
    </location>
</feature>
<reference evidence="7 8" key="1">
    <citation type="journal article" date="2013" name="Genome Announc.">
        <title>Genome Sequence of Sporolactobacillus laevolacticus DSM442, an Efficient Polymer-Grade D-Lactate Producer from Agricultural Waste Cottonseed as a Nitrogen Source.</title>
        <authorList>
            <person name="Wang H."/>
            <person name="Wang L."/>
            <person name="Ju J."/>
            <person name="Yu B."/>
            <person name="Ma Y."/>
        </authorList>
    </citation>
    <scope>NUCLEOTIDE SEQUENCE [LARGE SCALE GENOMIC DNA]</scope>
    <source>
        <strain evidence="7 8">DSM 442</strain>
    </source>
</reference>
<evidence type="ECO:0000259" key="6">
    <source>
        <dbReference type="SMART" id="SM00387"/>
    </source>
</evidence>
<keyword evidence="2" id="KW-0418">Kinase</keyword>
<keyword evidence="5" id="KW-1133">Transmembrane helix</keyword>
<evidence type="ECO:0000313" key="7">
    <source>
        <dbReference type="EMBL" id="EST10377.1"/>
    </source>
</evidence>
<feature type="transmembrane region" description="Helical" evidence="5">
    <location>
        <begin position="134"/>
        <end position="154"/>
    </location>
</feature>
<gene>
    <name evidence="7" type="ORF">P343_17490</name>
</gene>
<sequence>MPANSNSLWKRWLIFACLCISLLAAIFFMFIRDPSNASVFDAGLSLLFFLFCFGLGIYLWVMNKSAKGEQMLVLFLALFGTLLVAWSAGRTDYGRLVCQDVYLLAFILGLVLCIKVITNYLAFWNLVWMSKRSLITIDACAASISILVTVGRGMDIGGAQSLAMVFVAALMVLILAHIVWAYRRYDQVVFKPMLQVLLLGLSLAFIPNLALSVFPALWQDTLVFHPISGLFLLFLPLTLFYLMISDRFMDASFMVTGVTYCALVAALPALILGAAFQEMTEWGVIVSDRNNAYRFGLIAFISLFTILYIKQYLDYYLRKRLYPKQQDVQTSLNRFLQWMKSDYDLNDFSWIMKREMEACLPVDHVRLSMVGKGDPSDERTTMMPSGTGDQGSDQLQDELGKIVNAPDGFRILLSESGNGKVVLEGKWKLPRRRLNPDERIWLAALTSYAQMVIENLANTKDMMQKLEETSAQSTSVPLTIKKMMLRISERERWKLSRSLHDRNMQDQLDIARQLDSWGSNASDLKTKALMVKFREQILDSVYVLRQVINDLHPEFIYRTGLRKALMELFDKVNLRADFTLRATIDEQMDGFQREWEMAVYRVVQELLNNAQKHSRAHLVTLSLSKANDAFTLDYSDDGVGLDVSKIGKSFGTMGFPGMIGRVEGLGGRIQFRSGQGGGLKITIQWARTADDAK</sequence>
<feature type="transmembrane region" description="Helical" evidence="5">
    <location>
        <begin position="160"/>
        <end position="182"/>
    </location>
</feature>
<dbReference type="CDD" id="cd16917">
    <property type="entry name" value="HATPase_UhpB-NarQ-NarX-like"/>
    <property type="match status" value="1"/>
</dbReference>
<feature type="transmembrane region" description="Helical" evidence="5">
    <location>
        <begin position="251"/>
        <end position="272"/>
    </location>
</feature>
<dbReference type="InterPro" id="IPR036890">
    <property type="entry name" value="HATPase_C_sf"/>
</dbReference>
<dbReference type="PATRIC" id="fig|1395513.3.peg.3549"/>
<evidence type="ECO:0000256" key="5">
    <source>
        <dbReference type="SAM" id="Phobius"/>
    </source>
</evidence>